<dbReference type="EMBL" id="CAKOAT010196488">
    <property type="protein sequence ID" value="CAH8354622.1"/>
    <property type="molecule type" value="Genomic_DNA"/>
</dbReference>
<dbReference type="AlphaFoldDB" id="A0ABC8KCM7"/>
<dbReference type="Proteomes" id="UP001642260">
    <property type="component" value="Unassembled WGS sequence"/>
</dbReference>
<gene>
    <name evidence="1" type="ORF">ERUC_LOCUS20377</name>
</gene>
<sequence>MMTVREATEEWCSMLKEITRDRTPLETTVEERQIMVLVTEAMIEIRMGCDIQKTVEDLLVVWEEIGVHQVEAHMIQRMTGKLQKRHQ</sequence>
<organism evidence="1 2">
    <name type="scientific">Eruca vesicaria subsp. sativa</name>
    <name type="common">Garden rocket</name>
    <name type="synonym">Eruca sativa</name>
    <dbReference type="NCBI Taxonomy" id="29727"/>
    <lineage>
        <taxon>Eukaryota</taxon>
        <taxon>Viridiplantae</taxon>
        <taxon>Streptophyta</taxon>
        <taxon>Embryophyta</taxon>
        <taxon>Tracheophyta</taxon>
        <taxon>Spermatophyta</taxon>
        <taxon>Magnoliopsida</taxon>
        <taxon>eudicotyledons</taxon>
        <taxon>Gunneridae</taxon>
        <taxon>Pentapetalae</taxon>
        <taxon>rosids</taxon>
        <taxon>malvids</taxon>
        <taxon>Brassicales</taxon>
        <taxon>Brassicaceae</taxon>
        <taxon>Brassiceae</taxon>
        <taxon>Eruca</taxon>
    </lineage>
</organism>
<evidence type="ECO:0000313" key="1">
    <source>
        <dbReference type="EMBL" id="CAH8354622.1"/>
    </source>
</evidence>
<protein>
    <submittedName>
        <fullName evidence="1">Uncharacterized protein</fullName>
    </submittedName>
</protein>
<accession>A0ABC8KCM7</accession>
<evidence type="ECO:0000313" key="2">
    <source>
        <dbReference type="Proteomes" id="UP001642260"/>
    </source>
</evidence>
<proteinExistence type="predicted"/>
<keyword evidence="2" id="KW-1185">Reference proteome</keyword>
<reference evidence="1 2" key="1">
    <citation type="submission" date="2022-03" db="EMBL/GenBank/DDBJ databases">
        <authorList>
            <person name="Macdonald S."/>
            <person name="Ahmed S."/>
            <person name="Newling K."/>
        </authorList>
    </citation>
    <scope>NUCLEOTIDE SEQUENCE [LARGE SCALE GENOMIC DNA]</scope>
</reference>
<name>A0ABC8KCM7_ERUVS</name>
<comment type="caution">
    <text evidence="1">The sequence shown here is derived from an EMBL/GenBank/DDBJ whole genome shotgun (WGS) entry which is preliminary data.</text>
</comment>